<accession>A0A3M7SH46</accession>
<name>A0A3M7SH46_BRAPC</name>
<protein>
    <submittedName>
        <fullName evidence="2">Cell division cycle 23-like protein</fullName>
    </submittedName>
</protein>
<proteinExistence type="predicted"/>
<dbReference type="AlphaFoldDB" id="A0A3M7SH46"/>
<feature type="region of interest" description="Disordered" evidence="1">
    <location>
        <begin position="135"/>
        <end position="154"/>
    </location>
</feature>
<organism evidence="2 3">
    <name type="scientific">Brachionus plicatilis</name>
    <name type="common">Marine rotifer</name>
    <name type="synonym">Brachionus muelleri</name>
    <dbReference type="NCBI Taxonomy" id="10195"/>
    <lineage>
        <taxon>Eukaryota</taxon>
        <taxon>Metazoa</taxon>
        <taxon>Spiralia</taxon>
        <taxon>Gnathifera</taxon>
        <taxon>Rotifera</taxon>
        <taxon>Eurotatoria</taxon>
        <taxon>Monogononta</taxon>
        <taxon>Pseudotrocha</taxon>
        <taxon>Ploima</taxon>
        <taxon>Brachionidae</taxon>
        <taxon>Brachionus</taxon>
    </lineage>
</organism>
<sequence length="204" mass="22829">MIDFLVYEKLNEPINVAIAYDQFSEDQKILKSNSTLLTQELSQAYKYLANFYLKKMKLDNAYDAATKCLEFAETRQEAQSILSQIAQSRNALREQEQSAAGSSANVDMEMGTSRPSQSDNLLNANQVNERALSPSLIALDNSDNPNINDTNTSMMNFAPNQMAERNQAASSSSELPTNSNSSQIQHDIQVSFNCCWVLTLNFQF</sequence>
<evidence type="ECO:0000313" key="2">
    <source>
        <dbReference type="EMBL" id="RNA34898.1"/>
    </source>
</evidence>
<dbReference type="OrthoDB" id="10262026at2759"/>
<gene>
    <name evidence="2" type="ORF">BpHYR1_042191</name>
</gene>
<keyword evidence="2" id="KW-0131">Cell cycle</keyword>
<comment type="caution">
    <text evidence="2">The sequence shown here is derived from an EMBL/GenBank/DDBJ whole genome shotgun (WGS) entry which is preliminary data.</text>
</comment>
<keyword evidence="3" id="KW-1185">Reference proteome</keyword>
<reference evidence="2 3" key="1">
    <citation type="journal article" date="2018" name="Sci. Rep.">
        <title>Genomic signatures of local adaptation to the degree of environmental predictability in rotifers.</title>
        <authorList>
            <person name="Franch-Gras L."/>
            <person name="Hahn C."/>
            <person name="Garcia-Roger E.M."/>
            <person name="Carmona M.J."/>
            <person name="Serra M."/>
            <person name="Gomez A."/>
        </authorList>
    </citation>
    <scope>NUCLEOTIDE SEQUENCE [LARGE SCALE GENOMIC DNA]</scope>
    <source>
        <strain evidence="2">HYR1</strain>
    </source>
</reference>
<feature type="region of interest" description="Disordered" evidence="1">
    <location>
        <begin position="92"/>
        <end position="120"/>
    </location>
</feature>
<evidence type="ECO:0000313" key="3">
    <source>
        <dbReference type="Proteomes" id="UP000276133"/>
    </source>
</evidence>
<dbReference type="GO" id="GO:0051301">
    <property type="term" value="P:cell division"/>
    <property type="evidence" value="ECO:0007669"/>
    <property type="project" value="UniProtKB-KW"/>
</dbReference>
<evidence type="ECO:0000256" key="1">
    <source>
        <dbReference type="SAM" id="MobiDB-lite"/>
    </source>
</evidence>
<feature type="compositionally biased region" description="Polar residues" evidence="1">
    <location>
        <begin position="141"/>
        <end position="154"/>
    </location>
</feature>
<dbReference type="EMBL" id="REGN01001400">
    <property type="protein sequence ID" value="RNA34898.1"/>
    <property type="molecule type" value="Genomic_DNA"/>
</dbReference>
<keyword evidence="2" id="KW-0132">Cell division</keyword>
<dbReference type="STRING" id="10195.A0A3M7SH46"/>
<dbReference type="Proteomes" id="UP000276133">
    <property type="component" value="Unassembled WGS sequence"/>
</dbReference>